<accession>A0A0B6Y049</accession>
<feature type="compositionally biased region" description="Polar residues" evidence="3">
    <location>
        <begin position="36"/>
        <end position="52"/>
    </location>
</feature>
<dbReference type="GO" id="GO:0005813">
    <property type="term" value="C:centrosome"/>
    <property type="evidence" value="ECO:0007669"/>
    <property type="project" value="TreeGrafter"/>
</dbReference>
<organism evidence="4">
    <name type="scientific">Arion vulgaris</name>
    <dbReference type="NCBI Taxonomy" id="1028688"/>
    <lineage>
        <taxon>Eukaryota</taxon>
        <taxon>Metazoa</taxon>
        <taxon>Spiralia</taxon>
        <taxon>Lophotrochozoa</taxon>
        <taxon>Mollusca</taxon>
        <taxon>Gastropoda</taxon>
        <taxon>Heterobranchia</taxon>
        <taxon>Euthyneura</taxon>
        <taxon>Panpulmonata</taxon>
        <taxon>Eupulmonata</taxon>
        <taxon>Stylommatophora</taxon>
        <taxon>Helicina</taxon>
        <taxon>Arionoidea</taxon>
        <taxon>Arionidae</taxon>
        <taxon>Arion</taxon>
    </lineage>
</organism>
<evidence type="ECO:0000256" key="2">
    <source>
        <dbReference type="SAM" id="Coils"/>
    </source>
</evidence>
<dbReference type="PANTHER" id="PTHR10331:SF6">
    <property type="entry name" value="SPINDLE ASSEMBLY ABNORMAL 4"/>
    <property type="match status" value="1"/>
</dbReference>
<dbReference type="PANTHER" id="PTHR10331">
    <property type="entry name" value="T COMPLEX PROTEIN 10"/>
    <property type="match status" value="1"/>
</dbReference>
<reference evidence="4" key="1">
    <citation type="submission" date="2014-12" db="EMBL/GenBank/DDBJ databases">
        <title>Insight into the proteome of Arion vulgaris.</title>
        <authorList>
            <person name="Aradska J."/>
            <person name="Bulat T."/>
            <person name="Smidak R."/>
            <person name="Sarate P."/>
            <person name="Gangsoo J."/>
            <person name="Sialana F."/>
            <person name="Bilban M."/>
            <person name="Lubec G."/>
        </authorList>
    </citation>
    <scope>NUCLEOTIDE SEQUENCE</scope>
    <source>
        <tissue evidence="4">Skin</tissue>
    </source>
</reference>
<dbReference type="GO" id="GO:0015631">
    <property type="term" value="F:tubulin binding"/>
    <property type="evidence" value="ECO:0007669"/>
    <property type="project" value="TreeGrafter"/>
</dbReference>
<dbReference type="InterPro" id="IPR026581">
    <property type="entry name" value="TCP10L/CENPJ"/>
</dbReference>
<feature type="non-terminal residue" evidence="4">
    <location>
        <position position="125"/>
    </location>
</feature>
<proteinExistence type="inferred from homology"/>
<dbReference type="EMBL" id="HACG01002306">
    <property type="protein sequence ID" value="CEK49171.1"/>
    <property type="molecule type" value="Transcribed_RNA"/>
</dbReference>
<evidence type="ECO:0000256" key="1">
    <source>
        <dbReference type="ARBA" id="ARBA00005627"/>
    </source>
</evidence>
<protein>
    <submittedName>
        <fullName evidence="4">Uncharacterized protein</fullName>
    </submittedName>
</protein>
<name>A0A0B6Y049_9EUPU</name>
<feature type="region of interest" description="Disordered" evidence="3">
    <location>
        <begin position="1"/>
        <end position="53"/>
    </location>
</feature>
<keyword evidence="2" id="KW-0175">Coiled coil</keyword>
<feature type="coiled-coil region" evidence="2">
    <location>
        <begin position="91"/>
        <end position="121"/>
    </location>
</feature>
<sequence>SVAPSTCFDDEAAWVDEEDDNHDTEDQVSRKAVGPGTSNAATSASTPPTSKLMSKLFPKLKPKLNVETEKAKQVLQQTSAQPMQVSNGLQSHILREKLMELDKEIERFRSENANLEMLRREREEG</sequence>
<evidence type="ECO:0000313" key="4">
    <source>
        <dbReference type="EMBL" id="CEK49171.1"/>
    </source>
</evidence>
<evidence type="ECO:0000256" key="3">
    <source>
        <dbReference type="SAM" id="MobiDB-lite"/>
    </source>
</evidence>
<comment type="similarity">
    <text evidence="1">Belongs to the TCP10 family.</text>
</comment>
<dbReference type="GO" id="GO:0061511">
    <property type="term" value="P:centriole elongation"/>
    <property type="evidence" value="ECO:0007669"/>
    <property type="project" value="TreeGrafter"/>
</dbReference>
<dbReference type="AlphaFoldDB" id="A0A0B6Y049"/>
<dbReference type="GO" id="GO:0060271">
    <property type="term" value="P:cilium assembly"/>
    <property type="evidence" value="ECO:0007669"/>
    <property type="project" value="TreeGrafter"/>
</dbReference>
<feature type="non-terminal residue" evidence="4">
    <location>
        <position position="1"/>
    </location>
</feature>
<dbReference type="GO" id="GO:0005814">
    <property type="term" value="C:centriole"/>
    <property type="evidence" value="ECO:0007669"/>
    <property type="project" value="TreeGrafter"/>
</dbReference>
<gene>
    <name evidence="4" type="primary">ORF6653</name>
</gene>
<feature type="compositionally biased region" description="Acidic residues" evidence="3">
    <location>
        <begin position="8"/>
        <end position="23"/>
    </location>
</feature>